<dbReference type="OrthoDB" id="3561125at2759"/>
<dbReference type="EMBL" id="CAACVG010007545">
    <property type="protein sequence ID" value="VEN46007.1"/>
    <property type="molecule type" value="Genomic_DNA"/>
</dbReference>
<dbReference type="AlphaFoldDB" id="A0A653CDK7"/>
<dbReference type="Proteomes" id="UP000410492">
    <property type="component" value="Unassembled WGS sequence"/>
</dbReference>
<evidence type="ECO:0000313" key="2">
    <source>
        <dbReference type="Proteomes" id="UP000410492"/>
    </source>
</evidence>
<organism evidence="1 2">
    <name type="scientific">Callosobruchus maculatus</name>
    <name type="common">Southern cowpea weevil</name>
    <name type="synonym">Pulse bruchid</name>
    <dbReference type="NCBI Taxonomy" id="64391"/>
    <lineage>
        <taxon>Eukaryota</taxon>
        <taxon>Metazoa</taxon>
        <taxon>Ecdysozoa</taxon>
        <taxon>Arthropoda</taxon>
        <taxon>Hexapoda</taxon>
        <taxon>Insecta</taxon>
        <taxon>Pterygota</taxon>
        <taxon>Neoptera</taxon>
        <taxon>Endopterygota</taxon>
        <taxon>Coleoptera</taxon>
        <taxon>Polyphaga</taxon>
        <taxon>Cucujiformia</taxon>
        <taxon>Chrysomeloidea</taxon>
        <taxon>Chrysomelidae</taxon>
        <taxon>Bruchinae</taxon>
        <taxon>Bruchini</taxon>
        <taxon>Callosobruchus</taxon>
    </lineage>
</organism>
<sequence length="65" mass="7762">FYNHTVRICNSCKFLLNHVSIYVVLTYLSHVFYNHTVRICNSYLKPTTFLNQTEKYLLLLLSYPT</sequence>
<proteinExistence type="predicted"/>
<accession>A0A653CDK7</accession>
<reference evidence="1 2" key="1">
    <citation type="submission" date="2019-01" db="EMBL/GenBank/DDBJ databases">
        <authorList>
            <person name="Sayadi A."/>
        </authorList>
    </citation>
    <scope>NUCLEOTIDE SEQUENCE [LARGE SCALE GENOMIC DNA]</scope>
</reference>
<name>A0A653CDK7_CALMS</name>
<evidence type="ECO:0000313" key="1">
    <source>
        <dbReference type="EMBL" id="VEN46007.1"/>
    </source>
</evidence>
<keyword evidence="2" id="KW-1185">Reference proteome</keyword>
<protein>
    <submittedName>
        <fullName evidence="1">Uncharacterized protein</fullName>
    </submittedName>
</protein>
<gene>
    <name evidence="1" type="ORF">CALMAC_LOCUS8254</name>
</gene>
<feature type="non-terminal residue" evidence="1">
    <location>
        <position position="1"/>
    </location>
</feature>